<reference evidence="2" key="1">
    <citation type="submission" date="2018-07" db="EMBL/GenBank/DDBJ databases">
        <authorList>
            <person name="Quirk P.G."/>
            <person name="Krulwich T.A."/>
        </authorList>
    </citation>
    <scope>NUCLEOTIDE SEQUENCE</scope>
    <source>
        <strain evidence="2">96224</strain>
    </source>
</reference>
<name>A0A381KZ67_BLUGR</name>
<gene>
    <name evidence="2" type="ORF">BGT96224V2_LOCUS895</name>
</gene>
<protein>
    <submittedName>
        <fullName evidence="2">BgtE-20031</fullName>
    </submittedName>
</protein>
<feature type="signal peptide" evidence="1">
    <location>
        <begin position="1"/>
        <end position="24"/>
    </location>
</feature>
<dbReference type="EMBL" id="UIGY01000001">
    <property type="protein sequence ID" value="SUZ06923.1"/>
    <property type="molecule type" value="Genomic_DNA"/>
</dbReference>
<organism evidence="2">
    <name type="scientific">Blumeria graminis f. sp. tritici 96224</name>
    <dbReference type="NCBI Taxonomy" id="1268274"/>
    <lineage>
        <taxon>Eukaryota</taxon>
        <taxon>Fungi</taxon>
        <taxon>Dikarya</taxon>
        <taxon>Ascomycota</taxon>
        <taxon>Pezizomycotina</taxon>
        <taxon>Leotiomycetes</taxon>
        <taxon>Erysiphales</taxon>
        <taxon>Erysiphaceae</taxon>
        <taxon>Blumeria</taxon>
    </lineage>
</organism>
<proteinExistence type="predicted"/>
<feature type="chain" id="PRO_5016731857" evidence="1">
    <location>
        <begin position="25"/>
        <end position="114"/>
    </location>
</feature>
<sequence>MKAPYASSIAALTGLSLLVPAAYGLEFFICGNGARYPVDATVGFASFDPRTIQPDSDPSYSDGEIYGVYRFQDTVQGNTKRSFMMQSISRSPHFRLYEKVSSNWKICPIEDQDP</sequence>
<keyword evidence="1" id="KW-0732">Signal</keyword>
<dbReference type="AlphaFoldDB" id="A0A381KZ67"/>
<accession>A0A381KZ67</accession>
<evidence type="ECO:0000256" key="1">
    <source>
        <dbReference type="SAM" id="SignalP"/>
    </source>
</evidence>
<evidence type="ECO:0000313" key="2">
    <source>
        <dbReference type="EMBL" id="SUZ06923.1"/>
    </source>
</evidence>